<gene>
    <name evidence="1" type="ORF">DFJ64_1135</name>
</gene>
<accession>A0A3D9V9R9</accession>
<dbReference type="InterPro" id="IPR007438">
    <property type="entry name" value="DUF488"/>
</dbReference>
<organism evidence="1 2">
    <name type="scientific">Thermasporomyces composti</name>
    <dbReference type="NCBI Taxonomy" id="696763"/>
    <lineage>
        <taxon>Bacteria</taxon>
        <taxon>Bacillati</taxon>
        <taxon>Actinomycetota</taxon>
        <taxon>Actinomycetes</taxon>
        <taxon>Propionibacteriales</taxon>
        <taxon>Nocardioidaceae</taxon>
        <taxon>Thermasporomyces</taxon>
    </lineage>
</organism>
<dbReference type="Pfam" id="PF04343">
    <property type="entry name" value="DUF488"/>
    <property type="match status" value="1"/>
</dbReference>
<protein>
    <submittedName>
        <fullName evidence="1">Uncharacterized protein DUF488</fullName>
    </submittedName>
</protein>
<keyword evidence="2" id="KW-1185">Reference proteome</keyword>
<dbReference type="PIRSF" id="PIRSF024492">
    <property type="entry name" value="UCP024492"/>
    <property type="match status" value="1"/>
</dbReference>
<name>A0A3D9V9R9_THECX</name>
<evidence type="ECO:0000313" key="1">
    <source>
        <dbReference type="EMBL" id="REF35745.1"/>
    </source>
</evidence>
<dbReference type="PANTHER" id="PTHR39337">
    <property type="entry name" value="BLR5642 PROTEIN"/>
    <property type="match status" value="1"/>
</dbReference>
<dbReference type="PANTHER" id="PTHR39337:SF1">
    <property type="entry name" value="BLR5642 PROTEIN"/>
    <property type="match status" value="1"/>
</dbReference>
<dbReference type="RefSeq" id="WP_115849486.1">
    <property type="nucleotide sequence ID" value="NZ_QTUC01000001.1"/>
</dbReference>
<dbReference type="Proteomes" id="UP000256485">
    <property type="component" value="Unassembled WGS sequence"/>
</dbReference>
<sequence>MEVLTFGHGTASADRIVDLLRDARVERLVDIRTAPGSRRNPHVARAALEEWLPAHGISYRWERRLGGWRKAPADSPDVALRHRAFAGYAAHMRSAEFAAAIDDLLSEASQQRTAVMCAEAVWWRCHRQMVADYLVLVRDVDVWHLFHDGRLVRHEPSELARRADDGLVYDAGQERL</sequence>
<evidence type="ECO:0000313" key="2">
    <source>
        <dbReference type="Proteomes" id="UP000256485"/>
    </source>
</evidence>
<comment type="caution">
    <text evidence="1">The sequence shown here is derived from an EMBL/GenBank/DDBJ whole genome shotgun (WGS) entry which is preliminary data.</text>
</comment>
<dbReference type="EMBL" id="QTUC01000001">
    <property type="protein sequence ID" value="REF35745.1"/>
    <property type="molecule type" value="Genomic_DNA"/>
</dbReference>
<proteinExistence type="predicted"/>
<reference evidence="1 2" key="1">
    <citation type="submission" date="2018-08" db="EMBL/GenBank/DDBJ databases">
        <title>Sequencing the genomes of 1000 actinobacteria strains.</title>
        <authorList>
            <person name="Klenk H.-P."/>
        </authorList>
    </citation>
    <scope>NUCLEOTIDE SEQUENCE [LARGE SCALE GENOMIC DNA]</scope>
    <source>
        <strain evidence="1 2">DSM 22891</strain>
    </source>
</reference>
<dbReference type="InterPro" id="IPR014519">
    <property type="entry name" value="UCP024492"/>
</dbReference>
<dbReference type="OrthoDB" id="9789109at2"/>
<dbReference type="AlphaFoldDB" id="A0A3D9V9R9"/>